<evidence type="ECO:0000256" key="3">
    <source>
        <dbReference type="ARBA" id="ARBA00023163"/>
    </source>
</evidence>
<dbReference type="Proteomes" id="UP000284021">
    <property type="component" value="Unassembled WGS sequence"/>
</dbReference>
<dbReference type="EMBL" id="QYUR01000002">
    <property type="protein sequence ID" value="RJG12355.1"/>
    <property type="molecule type" value="Genomic_DNA"/>
</dbReference>
<evidence type="ECO:0000313" key="7">
    <source>
        <dbReference type="Proteomes" id="UP000284021"/>
    </source>
</evidence>
<comment type="caution">
    <text evidence="6">The sequence shown here is derived from an EMBL/GenBank/DDBJ whole genome shotgun (WGS) entry which is preliminary data.</text>
</comment>
<feature type="region of interest" description="Disordered" evidence="4">
    <location>
        <begin position="26"/>
        <end position="49"/>
    </location>
</feature>
<dbReference type="GO" id="GO:0003700">
    <property type="term" value="F:DNA-binding transcription factor activity"/>
    <property type="evidence" value="ECO:0007669"/>
    <property type="project" value="InterPro"/>
</dbReference>
<name>A0A418XIU8_9PSED</name>
<reference evidence="6 7" key="1">
    <citation type="submission" date="2018-09" db="EMBL/GenBank/DDBJ databases">
        <authorList>
            <person name="Zhu H."/>
        </authorList>
    </citation>
    <scope>NUCLEOTIDE SEQUENCE [LARGE SCALE GENOMIC DNA]</scope>
    <source>
        <strain evidence="6 7">K1S02-6</strain>
    </source>
</reference>
<evidence type="ECO:0000313" key="6">
    <source>
        <dbReference type="EMBL" id="RJG12355.1"/>
    </source>
</evidence>
<keyword evidence="7" id="KW-1185">Reference proteome</keyword>
<gene>
    <name evidence="6" type="ORF">D3879_03395</name>
</gene>
<dbReference type="GO" id="GO:0043565">
    <property type="term" value="F:sequence-specific DNA binding"/>
    <property type="evidence" value="ECO:0007669"/>
    <property type="project" value="InterPro"/>
</dbReference>
<dbReference type="OrthoDB" id="9803764at2"/>
<sequence length="49" mass="5868">MDPRQVMQVAAECGFISTQHFSKRYREQYGVPPKDERVHRRRMNSPPLH</sequence>
<evidence type="ECO:0000259" key="5">
    <source>
        <dbReference type="PROSITE" id="PS01124"/>
    </source>
</evidence>
<dbReference type="Pfam" id="PF00165">
    <property type="entry name" value="HTH_AraC"/>
    <property type="match status" value="1"/>
</dbReference>
<dbReference type="PRINTS" id="PR00032">
    <property type="entry name" value="HTHARAC"/>
</dbReference>
<keyword evidence="3" id="KW-0804">Transcription</keyword>
<feature type="domain" description="HTH araC/xylS-type" evidence="5">
    <location>
        <begin position="1"/>
        <end position="39"/>
    </location>
</feature>
<organism evidence="6 7">
    <name type="scientific">Pseudomonas cavernicola</name>
    <dbReference type="NCBI Taxonomy" id="2320866"/>
    <lineage>
        <taxon>Bacteria</taxon>
        <taxon>Pseudomonadati</taxon>
        <taxon>Pseudomonadota</taxon>
        <taxon>Gammaproteobacteria</taxon>
        <taxon>Pseudomonadales</taxon>
        <taxon>Pseudomonadaceae</taxon>
        <taxon>Pseudomonas</taxon>
    </lineage>
</organism>
<keyword evidence="1" id="KW-0805">Transcription regulation</keyword>
<protein>
    <submittedName>
        <fullName evidence="6">AraC family transcriptional regulator</fullName>
    </submittedName>
</protein>
<dbReference type="Gene3D" id="1.10.10.60">
    <property type="entry name" value="Homeodomain-like"/>
    <property type="match status" value="1"/>
</dbReference>
<dbReference type="AlphaFoldDB" id="A0A418XIU8"/>
<dbReference type="InterPro" id="IPR009057">
    <property type="entry name" value="Homeodomain-like_sf"/>
</dbReference>
<evidence type="ECO:0000256" key="2">
    <source>
        <dbReference type="ARBA" id="ARBA00023125"/>
    </source>
</evidence>
<evidence type="ECO:0000256" key="4">
    <source>
        <dbReference type="SAM" id="MobiDB-lite"/>
    </source>
</evidence>
<keyword evidence="2" id="KW-0238">DNA-binding</keyword>
<accession>A0A418XIU8</accession>
<dbReference type="SUPFAM" id="SSF46689">
    <property type="entry name" value="Homeodomain-like"/>
    <property type="match status" value="1"/>
</dbReference>
<dbReference type="PROSITE" id="PS01124">
    <property type="entry name" value="HTH_ARAC_FAMILY_2"/>
    <property type="match status" value="1"/>
</dbReference>
<dbReference type="InterPro" id="IPR020449">
    <property type="entry name" value="Tscrpt_reg_AraC-type_HTH"/>
</dbReference>
<evidence type="ECO:0000256" key="1">
    <source>
        <dbReference type="ARBA" id="ARBA00023015"/>
    </source>
</evidence>
<dbReference type="InterPro" id="IPR018060">
    <property type="entry name" value="HTH_AraC"/>
</dbReference>
<proteinExistence type="predicted"/>